<dbReference type="Proteomes" id="UP000322000">
    <property type="component" value="Chromosome 16"/>
</dbReference>
<dbReference type="GO" id="GO:0008270">
    <property type="term" value="F:zinc ion binding"/>
    <property type="evidence" value="ECO:0007669"/>
    <property type="project" value="UniProtKB-KW"/>
</dbReference>
<dbReference type="PROSITE" id="PS50158">
    <property type="entry name" value="ZF_CCHC"/>
    <property type="match status" value="1"/>
</dbReference>
<dbReference type="SMART" id="SM00343">
    <property type="entry name" value="ZnF_C2HC"/>
    <property type="match status" value="2"/>
</dbReference>
<dbReference type="InterPro" id="IPR036875">
    <property type="entry name" value="Znf_CCHC_sf"/>
</dbReference>
<dbReference type="GO" id="GO:0003676">
    <property type="term" value="F:nucleic acid binding"/>
    <property type="evidence" value="ECO:0007669"/>
    <property type="project" value="InterPro"/>
</dbReference>
<evidence type="ECO:0000256" key="1">
    <source>
        <dbReference type="PROSITE-ProRule" id="PRU00047"/>
    </source>
</evidence>
<dbReference type="SUPFAM" id="SSF57756">
    <property type="entry name" value="Retrovirus zinc finger-like domains"/>
    <property type="match status" value="2"/>
</dbReference>
<name>A0A7E5WEP7_TRINI</name>
<proteinExistence type="predicted"/>
<dbReference type="InParanoid" id="A0A7E5WEP7"/>
<sequence length="295" mass="33317">MEVLLSRVLATQQTPLLSTNRTTLLKFDPEEPDSDIDGWCKVTDFIVQNKNLEGVNLLIALTEALKGSAAACLTKLNLDDITWESVKEILIARFSKPKLLQDYFDEVLRFQIGAKETASESALRLWNLIERIPESTMSEKVITGFVISVLCQKDSLIRRELNSQTITTRAQLFRVLGGVSFKRRMDTEVEEPEAKRARLMDKFNGKCHYCGLLGHRIADCRKRRDEIRMKTQDTSSSSRVVEKRTTPTCYKCGQPGHVATVCPDRKNGGETAVKEVHQCQHRPSRSILETSSGTQ</sequence>
<evidence type="ECO:0000313" key="4">
    <source>
        <dbReference type="Proteomes" id="UP000322000"/>
    </source>
</evidence>
<dbReference type="RefSeq" id="XP_026738626.1">
    <property type="nucleotide sequence ID" value="XM_026882825.1"/>
</dbReference>
<keyword evidence="4" id="KW-1185">Reference proteome</keyword>
<organism evidence="4 5">
    <name type="scientific">Trichoplusia ni</name>
    <name type="common">Cabbage looper</name>
    <dbReference type="NCBI Taxonomy" id="7111"/>
    <lineage>
        <taxon>Eukaryota</taxon>
        <taxon>Metazoa</taxon>
        <taxon>Ecdysozoa</taxon>
        <taxon>Arthropoda</taxon>
        <taxon>Hexapoda</taxon>
        <taxon>Insecta</taxon>
        <taxon>Pterygota</taxon>
        <taxon>Neoptera</taxon>
        <taxon>Endopterygota</taxon>
        <taxon>Lepidoptera</taxon>
        <taxon>Glossata</taxon>
        <taxon>Ditrysia</taxon>
        <taxon>Noctuoidea</taxon>
        <taxon>Noctuidae</taxon>
        <taxon>Plusiinae</taxon>
        <taxon>Trichoplusia</taxon>
    </lineage>
</organism>
<dbReference type="OrthoDB" id="116216at2759"/>
<evidence type="ECO:0000256" key="2">
    <source>
        <dbReference type="SAM" id="MobiDB-lite"/>
    </source>
</evidence>
<dbReference type="Pfam" id="PF00098">
    <property type="entry name" value="zf-CCHC"/>
    <property type="match status" value="1"/>
</dbReference>
<keyword evidence="1" id="KW-0862">Zinc</keyword>
<evidence type="ECO:0000313" key="5">
    <source>
        <dbReference type="RefSeq" id="XP_026738626.1"/>
    </source>
</evidence>
<evidence type="ECO:0000259" key="3">
    <source>
        <dbReference type="PROSITE" id="PS50158"/>
    </source>
</evidence>
<feature type="domain" description="CCHC-type" evidence="3">
    <location>
        <begin position="249"/>
        <end position="264"/>
    </location>
</feature>
<keyword evidence="1" id="KW-0479">Metal-binding</keyword>
<dbReference type="AlphaFoldDB" id="A0A7E5WEP7"/>
<protein>
    <submittedName>
        <fullName evidence="5">Uncharacterized protein LOC113501648</fullName>
    </submittedName>
</protein>
<dbReference type="GeneID" id="113501648"/>
<dbReference type="Gene3D" id="4.10.60.10">
    <property type="entry name" value="Zinc finger, CCHC-type"/>
    <property type="match status" value="1"/>
</dbReference>
<gene>
    <name evidence="5" type="primary">LOC113501648</name>
</gene>
<reference evidence="5" key="1">
    <citation type="submission" date="2025-08" db="UniProtKB">
        <authorList>
            <consortium name="RefSeq"/>
        </authorList>
    </citation>
    <scope>IDENTIFICATION</scope>
</reference>
<dbReference type="InterPro" id="IPR001878">
    <property type="entry name" value="Znf_CCHC"/>
</dbReference>
<feature type="region of interest" description="Disordered" evidence="2">
    <location>
        <begin position="273"/>
        <end position="295"/>
    </location>
</feature>
<accession>A0A7E5WEP7</accession>
<keyword evidence="1" id="KW-0863">Zinc-finger</keyword>
<dbReference type="KEGG" id="tnl:113501648"/>